<dbReference type="InterPro" id="IPR002347">
    <property type="entry name" value="SDR_fam"/>
</dbReference>
<accession>A0AAU7GI20</accession>
<dbReference type="PANTHER" id="PTHR43477">
    <property type="entry name" value="DIHYDROANTICAPSIN 7-DEHYDROGENASE"/>
    <property type="match status" value="1"/>
</dbReference>
<dbReference type="InterPro" id="IPR036291">
    <property type="entry name" value="NAD(P)-bd_dom_sf"/>
</dbReference>
<dbReference type="InterPro" id="IPR057571">
    <property type="entry name" value="SDR_PhqE-like"/>
</dbReference>
<organism evidence="4">
    <name type="scientific">Leifsonia sp. NPDC080035</name>
    <dbReference type="NCBI Taxonomy" id="3143936"/>
    <lineage>
        <taxon>Bacteria</taxon>
        <taxon>Bacillati</taxon>
        <taxon>Actinomycetota</taxon>
        <taxon>Actinomycetes</taxon>
        <taxon>Micrococcales</taxon>
        <taxon>Microbacteriaceae</taxon>
        <taxon>Leifsonia</taxon>
    </lineage>
</organism>
<dbReference type="EMBL" id="CP157390">
    <property type="protein sequence ID" value="XBM49985.1"/>
    <property type="molecule type" value="Genomic_DNA"/>
</dbReference>
<dbReference type="GO" id="GO:0016491">
    <property type="term" value="F:oxidoreductase activity"/>
    <property type="evidence" value="ECO:0007669"/>
    <property type="project" value="UniProtKB-KW"/>
</dbReference>
<comment type="similarity">
    <text evidence="1">Belongs to the short-chain dehydrogenases/reductases (SDR) family.</text>
</comment>
<evidence type="ECO:0000256" key="1">
    <source>
        <dbReference type="ARBA" id="ARBA00006484"/>
    </source>
</evidence>
<dbReference type="RefSeq" id="WP_348789895.1">
    <property type="nucleotide sequence ID" value="NZ_CP157390.1"/>
</dbReference>
<evidence type="ECO:0000313" key="4">
    <source>
        <dbReference type="EMBL" id="XBM49985.1"/>
    </source>
</evidence>
<evidence type="ECO:0000256" key="2">
    <source>
        <dbReference type="ARBA" id="ARBA00022857"/>
    </source>
</evidence>
<proteinExistence type="inferred from homology"/>
<dbReference type="Gene3D" id="3.40.50.720">
    <property type="entry name" value="NAD(P)-binding Rossmann-like Domain"/>
    <property type="match status" value="1"/>
</dbReference>
<evidence type="ECO:0000256" key="3">
    <source>
        <dbReference type="ARBA" id="ARBA00023002"/>
    </source>
</evidence>
<name>A0AAU7GI20_9MICO</name>
<dbReference type="InterPro" id="IPR051122">
    <property type="entry name" value="SDR_DHRS6-like"/>
</dbReference>
<reference evidence="4" key="1">
    <citation type="submission" date="2024-05" db="EMBL/GenBank/DDBJ databases">
        <title>The Natural Products Discovery Center: Release of the First 8490 Sequenced Strains for Exploring Actinobacteria Biosynthetic Diversity.</title>
        <authorList>
            <person name="Kalkreuter E."/>
            <person name="Kautsar S.A."/>
            <person name="Yang D."/>
            <person name="Bader C.D."/>
            <person name="Teijaro C.N."/>
            <person name="Fluegel L."/>
            <person name="Davis C.M."/>
            <person name="Simpson J.R."/>
            <person name="Lauterbach L."/>
            <person name="Steele A.D."/>
            <person name="Gui C."/>
            <person name="Meng S."/>
            <person name="Li G."/>
            <person name="Viehrig K."/>
            <person name="Ye F."/>
            <person name="Su P."/>
            <person name="Kiefer A.F."/>
            <person name="Nichols A."/>
            <person name="Cepeda A.J."/>
            <person name="Yan W."/>
            <person name="Fan B."/>
            <person name="Jiang Y."/>
            <person name="Adhikari A."/>
            <person name="Zheng C.-J."/>
            <person name="Schuster L."/>
            <person name="Cowan T.M."/>
            <person name="Smanski M.J."/>
            <person name="Chevrette M.G."/>
            <person name="de Carvalho L.P.S."/>
            <person name="Shen B."/>
        </authorList>
    </citation>
    <scope>NUCLEOTIDE SEQUENCE</scope>
    <source>
        <strain evidence="4">NPDC080035</strain>
    </source>
</reference>
<dbReference type="SUPFAM" id="SSF51735">
    <property type="entry name" value="NAD(P)-binding Rossmann-fold domains"/>
    <property type="match status" value="1"/>
</dbReference>
<keyword evidence="2" id="KW-0521">NADP</keyword>
<dbReference type="Pfam" id="PF23441">
    <property type="entry name" value="SDR"/>
    <property type="match status" value="1"/>
</dbReference>
<protein>
    <submittedName>
        <fullName evidence="4">SDR family oxidoreductase</fullName>
    </submittedName>
</protein>
<dbReference type="PRINTS" id="PR00081">
    <property type="entry name" value="GDHRDH"/>
</dbReference>
<dbReference type="AlphaFoldDB" id="A0AAU7GI20"/>
<keyword evidence="3" id="KW-0560">Oxidoreductase</keyword>
<gene>
    <name evidence="4" type="ORF">AAME72_08965</name>
</gene>
<dbReference type="PANTHER" id="PTHR43477:SF1">
    <property type="entry name" value="DIHYDROANTICAPSIN 7-DEHYDROGENASE"/>
    <property type="match status" value="1"/>
</dbReference>
<sequence>MSLDGKRVVIIGGTSGIGLATAHAAVDAGAEVVVASSRQASIDAALGELSAGTTGRTIDVLDPTDVRAFFSEVGAFDHLAYTAGEPLRLLPVDGLDIDRARAFFQVRYFGAVTAVSAAAHHIRPGGSITLTSGSARTRPGAGWAVASSLCGATTSLAGALAVELAPIRVNVVEPGIVRSPLWSGMSAEDQQAMYQQQADVLPVGRVGEVHDIAHAFVYSMTQSFMTGTSIPVDGGALLV</sequence>